<feature type="compositionally biased region" description="Low complexity" evidence="1">
    <location>
        <begin position="82"/>
        <end position="96"/>
    </location>
</feature>
<feature type="compositionally biased region" description="Basic and acidic residues" evidence="1">
    <location>
        <begin position="127"/>
        <end position="137"/>
    </location>
</feature>
<feature type="signal peptide" evidence="2">
    <location>
        <begin position="1"/>
        <end position="33"/>
    </location>
</feature>
<feature type="compositionally biased region" description="Basic residues" evidence="1">
    <location>
        <begin position="41"/>
        <end position="57"/>
    </location>
</feature>
<evidence type="ECO:0000256" key="2">
    <source>
        <dbReference type="SAM" id="SignalP"/>
    </source>
</evidence>
<dbReference type="AlphaFoldDB" id="Q6UUJ7"/>
<protein>
    <submittedName>
        <fullName evidence="3">Uncharacterized protein</fullName>
    </submittedName>
</protein>
<evidence type="ECO:0000313" key="3">
    <source>
        <dbReference type="EMBL" id="AAQ56357.1"/>
    </source>
</evidence>
<accession>Q6UUJ7</accession>
<name>Q6UUJ7_ORYSJ</name>
<organism evidence="3">
    <name type="scientific">Oryza sativa subsp. japonica</name>
    <name type="common">Rice</name>
    <dbReference type="NCBI Taxonomy" id="39947"/>
    <lineage>
        <taxon>Eukaryota</taxon>
        <taxon>Viridiplantae</taxon>
        <taxon>Streptophyta</taxon>
        <taxon>Embryophyta</taxon>
        <taxon>Tracheophyta</taxon>
        <taxon>Spermatophyta</taxon>
        <taxon>Magnoliopsida</taxon>
        <taxon>Liliopsida</taxon>
        <taxon>Poales</taxon>
        <taxon>Poaceae</taxon>
        <taxon>BOP clade</taxon>
        <taxon>Oryzoideae</taxon>
        <taxon>Oryzeae</taxon>
        <taxon>Oryzinae</taxon>
        <taxon>Oryza</taxon>
        <taxon>Oryza sativa</taxon>
    </lineage>
</organism>
<sequence length="225" mass="24729">MPRHHPLSLSPPLPPLSLSLFSSLLWPSRPAAGEEDARARQERRRRRRLRRGTRRGWRAVVNGVNSAVSPPVLGGRRRRGRAPQWWPRRWRQGQAPSQMVSTERSPPASGSESRPAGGGGESPAVGDGRRGGGDDNGARAPEQEDLPPQHPHRHRSRCSSSARQPRARPTSGSPNHALVLSGALGFCTTFLKCMARLLRCRDEVLLLSDGNGELAMREFASITQM</sequence>
<feature type="compositionally biased region" description="Polar residues" evidence="1">
    <location>
        <begin position="97"/>
        <end position="112"/>
    </location>
</feature>
<proteinExistence type="predicted"/>
<evidence type="ECO:0000256" key="1">
    <source>
        <dbReference type="SAM" id="MobiDB-lite"/>
    </source>
</evidence>
<dbReference type="EMBL" id="AY360386">
    <property type="protein sequence ID" value="AAQ56357.1"/>
    <property type="molecule type" value="Genomic_DNA"/>
</dbReference>
<feature type="chain" id="PRO_5004280839" evidence="2">
    <location>
        <begin position="34"/>
        <end position="225"/>
    </location>
</feature>
<gene>
    <name evidence="3" type="ORF">OSJNBa0017M13.25</name>
</gene>
<feature type="region of interest" description="Disordered" evidence="1">
    <location>
        <begin position="29"/>
        <end position="176"/>
    </location>
</feature>
<reference evidence="3" key="1">
    <citation type="journal article" date="2004" name="Nat. Genet.">
        <title>Sequencing of a rice centromere uncovers active genes.</title>
        <authorList>
            <person name="Nagaki K."/>
            <person name="Cheng Z."/>
            <person name="Ouyang S."/>
            <person name="Talbert P.B."/>
            <person name="Kim M."/>
            <person name="Jones K.M."/>
            <person name="Henikoff S."/>
            <person name="Buell C.R."/>
            <person name="Jiang J."/>
        </authorList>
    </citation>
    <scope>NUCLEOTIDE SEQUENCE</scope>
</reference>
<keyword evidence="2" id="KW-0732">Signal</keyword>